<evidence type="ECO:0000313" key="10">
    <source>
        <dbReference type="EMBL" id="OYR92573.1"/>
    </source>
</evidence>
<organism evidence="10 11">
    <name type="scientific">Lactobacillus taiwanensis</name>
    <dbReference type="NCBI Taxonomy" id="508451"/>
    <lineage>
        <taxon>Bacteria</taxon>
        <taxon>Bacillati</taxon>
        <taxon>Bacillota</taxon>
        <taxon>Bacilli</taxon>
        <taxon>Lactobacillales</taxon>
        <taxon>Lactobacillaceae</taxon>
        <taxon>Lactobacillus</taxon>
    </lineage>
</organism>
<evidence type="ECO:0000256" key="3">
    <source>
        <dbReference type="ARBA" id="ARBA00022884"/>
    </source>
</evidence>
<evidence type="ECO:0000256" key="1">
    <source>
        <dbReference type="ARBA" id="ARBA00000073"/>
    </source>
</evidence>
<dbReference type="SUPFAM" id="SSF55174">
    <property type="entry name" value="Alpha-L RNA-binding motif"/>
    <property type="match status" value="1"/>
</dbReference>
<dbReference type="NCBIfam" id="TIGR00005">
    <property type="entry name" value="rluA_subfam"/>
    <property type="match status" value="1"/>
</dbReference>
<dbReference type="Proteomes" id="UP000215828">
    <property type="component" value="Unassembled WGS sequence"/>
</dbReference>
<evidence type="ECO:0000313" key="11">
    <source>
        <dbReference type="Proteomes" id="UP000215828"/>
    </source>
</evidence>
<dbReference type="InterPro" id="IPR020103">
    <property type="entry name" value="PsdUridine_synth_cat_dom_sf"/>
</dbReference>
<dbReference type="EC" id="5.4.99.-" evidence="7"/>
<dbReference type="CDD" id="cd00165">
    <property type="entry name" value="S4"/>
    <property type="match status" value="1"/>
</dbReference>
<dbReference type="EMBL" id="NGNV01000007">
    <property type="protein sequence ID" value="OYR88684.1"/>
    <property type="molecule type" value="Genomic_DNA"/>
</dbReference>
<evidence type="ECO:0000256" key="4">
    <source>
        <dbReference type="ARBA" id="ARBA00023235"/>
    </source>
</evidence>
<feature type="domain" description="RNA-binding S4" evidence="8">
    <location>
        <begin position="14"/>
        <end position="78"/>
    </location>
</feature>
<dbReference type="PANTHER" id="PTHR21600">
    <property type="entry name" value="MITOCHONDRIAL RNA PSEUDOURIDINE SYNTHASE"/>
    <property type="match status" value="1"/>
</dbReference>
<dbReference type="InterPro" id="IPR036986">
    <property type="entry name" value="S4_RNA-bd_sf"/>
</dbReference>
<evidence type="ECO:0000256" key="6">
    <source>
        <dbReference type="PROSITE-ProRule" id="PRU00182"/>
    </source>
</evidence>
<dbReference type="EMBL" id="NGNX01000009">
    <property type="protein sequence ID" value="OYR92573.1"/>
    <property type="molecule type" value="Genomic_DNA"/>
</dbReference>
<protein>
    <recommendedName>
        <fullName evidence="7">Pseudouridine synthase</fullName>
        <ecNumber evidence="7">5.4.99.-</ecNumber>
    </recommendedName>
</protein>
<dbReference type="GO" id="GO:0000455">
    <property type="term" value="P:enzyme-directed rRNA pseudouridine synthesis"/>
    <property type="evidence" value="ECO:0007669"/>
    <property type="project" value="TreeGrafter"/>
</dbReference>
<dbReference type="CDD" id="cd02869">
    <property type="entry name" value="PseudoU_synth_RluA_like"/>
    <property type="match status" value="1"/>
</dbReference>
<dbReference type="Pfam" id="PF00849">
    <property type="entry name" value="PseudoU_synth_2"/>
    <property type="match status" value="1"/>
</dbReference>
<comment type="function">
    <text evidence="7">Responsible for synthesis of pseudouridine from uracil.</text>
</comment>
<accession>A0A256LHB7</accession>
<evidence type="ECO:0000256" key="5">
    <source>
        <dbReference type="PIRSR" id="PIRSR606225-1"/>
    </source>
</evidence>
<keyword evidence="4 7" id="KW-0413">Isomerase</keyword>
<dbReference type="Gene3D" id="3.10.290.10">
    <property type="entry name" value="RNA-binding S4 domain"/>
    <property type="match status" value="1"/>
</dbReference>
<dbReference type="PROSITE" id="PS50889">
    <property type="entry name" value="S4"/>
    <property type="match status" value="1"/>
</dbReference>
<dbReference type="GO" id="GO:0120159">
    <property type="term" value="F:rRNA pseudouridine synthase activity"/>
    <property type="evidence" value="ECO:0007669"/>
    <property type="project" value="UniProtKB-ARBA"/>
</dbReference>
<keyword evidence="12" id="KW-1185">Reference proteome</keyword>
<comment type="catalytic activity">
    <reaction evidence="1 7">
        <text>a uridine in RNA = a pseudouridine in RNA</text>
        <dbReference type="Rhea" id="RHEA:48348"/>
        <dbReference type="Rhea" id="RHEA-COMP:12068"/>
        <dbReference type="Rhea" id="RHEA-COMP:12069"/>
        <dbReference type="ChEBI" id="CHEBI:65314"/>
        <dbReference type="ChEBI" id="CHEBI:65315"/>
    </reaction>
</comment>
<dbReference type="SUPFAM" id="SSF55120">
    <property type="entry name" value="Pseudouridine synthase"/>
    <property type="match status" value="1"/>
</dbReference>
<dbReference type="InterPro" id="IPR006225">
    <property type="entry name" value="PsdUridine_synth_RluC/D"/>
</dbReference>
<dbReference type="FunFam" id="3.30.2350.10:FF:000006">
    <property type="entry name" value="Pseudouridine synthase"/>
    <property type="match status" value="1"/>
</dbReference>
<evidence type="ECO:0000259" key="8">
    <source>
        <dbReference type="SMART" id="SM00363"/>
    </source>
</evidence>
<dbReference type="GO" id="GO:0003723">
    <property type="term" value="F:RNA binding"/>
    <property type="evidence" value="ECO:0007669"/>
    <property type="project" value="UniProtKB-KW"/>
</dbReference>
<dbReference type="SMART" id="SM00363">
    <property type="entry name" value="S4"/>
    <property type="match status" value="1"/>
</dbReference>
<dbReference type="InterPro" id="IPR006224">
    <property type="entry name" value="PsdUridine_synth_RluA-like_CS"/>
</dbReference>
<proteinExistence type="inferred from homology"/>
<reference evidence="11 12" key="3">
    <citation type="submission" date="2017-09" db="EMBL/GenBank/DDBJ databases">
        <title>Tripartite evolution among Lactobacillus johnsonii, Lactobacillus taiwanensis, Lactobacillus reuteri and their rodent host.</title>
        <authorList>
            <person name="Wang T."/>
            <person name="Knowles S."/>
            <person name="Cheng C."/>
        </authorList>
    </citation>
    <scope>NUCLEOTIDE SEQUENCE [LARGE SCALE GENOMIC DNA]</scope>
    <source>
        <strain evidence="10 11">609q</strain>
        <strain evidence="9 12">609u</strain>
    </source>
</reference>
<name>A0A256LHB7_9LACO</name>
<dbReference type="RefSeq" id="WP_094495990.1">
    <property type="nucleotide sequence ID" value="NZ_NGNV01000007.1"/>
</dbReference>
<dbReference type="AlphaFoldDB" id="A0A256LHB7"/>
<dbReference type="InterPro" id="IPR050188">
    <property type="entry name" value="RluA_PseudoU_synthase"/>
</dbReference>
<gene>
    <name evidence="9" type="ORF">CBF53_02330</name>
    <name evidence="10" type="ORF">CBF70_03100</name>
</gene>
<keyword evidence="3 6" id="KW-0694">RNA-binding</keyword>
<sequence length="304" mass="34414">MTKDYRLVINGEKGRLDKIIADKVTDLSRTKIKELVNDQNILVNDKAEKVSYKVQSGDVIKITIPPVKPLTLEPQNLHLDIVYEDEDVIVVNKPQGMVVHPSAGHPDHTLVNGLLYHTKNLADSFESFRPGIVHRIDKDTSGLLMVAKNDRARESLEKQLAKKINKREYLAIVHSNFETKNGVIDAPIGRNPNNRKQMAVNPKGKAAVTHFTVLEQFKNYSLVKCILETGRTHQIRVHMKYIGHPLAGDPLYGPKKTLAGHGQFLHAKTLGFYQPSTNDWLEFTAPLPTIFEKQLENLRQEMKH</sequence>
<dbReference type="InterPro" id="IPR002942">
    <property type="entry name" value="S4_RNA-bd"/>
</dbReference>
<comment type="similarity">
    <text evidence="2 7">Belongs to the pseudouridine synthase RluA family.</text>
</comment>
<dbReference type="Proteomes" id="UP000216316">
    <property type="component" value="Unassembled WGS sequence"/>
</dbReference>
<evidence type="ECO:0000256" key="2">
    <source>
        <dbReference type="ARBA" id="ARBA00010876"/>
    </source>
</evidence>
<dbReference type="PANTHER" id="PTHR21600:SF44">
    <property type="entry name" value="RIBOSOMAL LARGE SUBUNIT PSEUDOURIDINE SYNTHASE D"/>
    <property type="match status" value="1"/>
</dbReference>
<reference evidence="9" key="2">
    <citation type="submission" date="2017-05" db="EMBL/GenBank/DDBJ databases">
        <authorList>
            <person name="Lin X.B."/>
            <person name="Stothard P."/>
            <person name="Tasseva G."/>
            <person name="Walter J."/>
        </authorList>
    </citation>
    <scope>NUCLEOTIDE SEQUENCE</scope>
    <source>
        <strain evidence="9">609u</strain>
    </source>
</reference>
<feature type="active site" evidence="5">
    <location>
        <position position="137"/>
    </location>
</feature>
<reference evidence="10 11" key="1">
    <citation type="submission" date="2017-04" db="EMBL/GenBank/DDBJ databases">
        <authorList>
            <person name="Afonso C.L."/>
            <person name="Miller P.J."/>
            <person name="Scott M.A."/>
            <person name="Spackman E."/>
            <person name="Goraichik I."/>
            <person name="Dimitrov K.M."/>
            <person name="Suarez D.L."/>
            <person name="Swayne D.E."/>
        </authorList>
    </citation>
    <scope>NUCLEOTIDE SEQUENCE [LARGE SCALE GENOMIC DNA]</scope>
    <source>
        <strain evidence="10 11">609q</strain>
    </source>
</reference>
<dbReference type="InterPro" id="IPR006145">
    <property type="entry name" value="PsdUridine_synth_RsuA/RluA"/>
</dbReference>
<dbReference type="PROSITE" id="PS01129">
    <property type="entry name" value="PSI_RLU"/>
    <property type="match status" value="1"/>
</dbReference>
<dbReference type="Pfam" id="PF01479">
    <property type="entry name" value="S4"/>
    <property type="match status" value="1"/>
</dbReference>
<comment type="caution">
    <text evidence="10">The sequence shown here is derived from an EMBL/GenBank/DDBJ whole genome shotgun (WGS) entry which is preliminary data.</text>
</comment>
<evidence type="ECO:0000313" key="9">
    <source>
        <dbReference type="EMBL" id="OYR88684.1"/>
    </source>
</evidence>
<evidence type="ECO:0000256" key="7">
    <source>
        <dbReference type="RuleBase" id="RU362028"/>
    </source>
</evidence>
<dbReference type="Gene3D" id="3.30.2350.10">
    <property type="entry name" value="Pseudouridine synthase"/>
    <property type="match status" value="1"/>
</dbReference>
<evidence type="ECO:0000313" key="12">
    <source>
        <dbReference type="Proteomes" id="UP000216316"/>
    </source>
</evidence>